<evidence type="ECO:0000256" key="2">
    <source>
        <dbReference type="ARBA" id="ARBA00012438"/>
    </source>
</evidence>
<protein>
    <recommendedName>
        <fullName evidence="2">histidine kinase</fullName>
        <ecNumber evidence="2">2.7.13.3</ecNumber>
    </recommendedName>
</protein>
<keyword evidence="10" id="KW-1185">Reference proteome</keyword>
<dbReference type="OrthoDB" id="9767435at2"/>
<evidence type="ECO:0000256" key="4">
    <source>
        <dbReference type="ARBA" id="ARBA00022679"/>
    </source>
</evidence>
<evidence type="ECO:0000256" key="5">
    <source>
        <dbReference type="ARBA" id="ARBA00022741"/>
    </source>
</evidence>
<evidence type="ECO:0000313" key="10">
    <source>
        <dbReference type="Proteomes" id="UP000321234"/>
    </source>
</evidence>
<dbReference type="Pfam" id="PF02518">
    <property type="entry name" value="HATPase_c"/>
    <property type="match status" value="1"/>
</dbReference>
<accession>A0A5C8ZLS2</accession>
<keyword evidence="7" id="KW-0067">ATP-binding</keyword>
<dbReference type="InterPro" id="IPR038424">
    <property type="entry name" value="H_kinase_PdtaS_GAF_sf"/>
</dbReference>
<dbReference type="InterPro" id="IPR005467">
    <property type="entry name" value="His_kinase_dom"/>
</dbReference>
<dbReference type="Pfam" id="PF08448">
    <property type="entry name" value="PAS_4"/>
    <property type="match status" value="1"/>
</dbReference>
<dbReference type="InterPro" id="IPR013656">
    <property type="entry name" value="PAS_4"/>
</dbReference>
<evidence type="ECO:0000256" key="1">
    <source>
        <dbReference type="ARBA" id="ARBA00000085"/>
    </source>
</evidence>
<dbReference type="PANTHER" id="PTHR41523:SF8">
    <property type="entry name" value="ETHYLENE RESPONSE SENSOR PROTEIN"/>
    <property type="match status" value="1"/>
</dbReference>
<dbReference type="AlphaFoldDB" id="A0A5C8ZLS2"/>
<dbReference type="EC" id="2.7.13.3" evidence="2"/>
<dbReference type="SUPFAM" id="SSF55874">
    <property type="entry name" value="ATPase domain of HSP90 chaperone/DNA topoisomerase II/histidine kinase"/>
    <property type="match status" value="1"/>
</dbReference>
<reference evidence="9 10" key="1">
    <citation type="submission" date="2019-07" db="EMBL/GenBank/DDBJ databases">
        <title>Quadrisphaera sp. strain DD2A genome sequencing and assembly.</title>
        <authorList>
            <person name="Kim I."/>
        </authorList>
    </citation>
    <scope>NUCLEOTIDE SEQUENCE [LARGE SCALE GENOMIC DNA]</scope>
    <source>
        <strain evidence="9 10">DD2A</strain>
    </source>
</reference>
<evidence type="ECO:0000256" key="7">
    <source>
        <dbReference type="ARBA" id="ARBA00022840"/>
    </source>
</evidence>
<dbReference type="Gene3D" id="3.30.450.280">
    <property type="entry name" value="GAF domain"/>
    <property type="match status" value="1"/>
</dbReference>
<dbReference type="InterPro" id="IPR011495">
    <property type="entry name" value="Sig_transdc_His_kin_sub2_dim/P"/>
</dbReference>
<name>A0A5C8ZLS2_9ACTN</name>
<keyword evidence="3" id="KW-0597">Phosphoprotein</keyword>
<evidence type="ECO:0000259" key="8">
    <source>
        <dbReference type="PROSITE" id="PS50109"/>
    </source>
</evidence>
<dbReference type="GO" id="GO:0004673">
    <property type="term" value="F:protein histidine kinase activity"/>
    <property type="evidence" value="ECO:0007669"/>
    <property type="project" value="UniProtKB-EC"/>
</dbReference>
<organism evidence="9 10">
    <name type="scientific">Quadrisphaera setariae</name>
    <dbReference type="NCBI Taxonomy" id="2593304"/>
    <lineage>
        <taxon>Bacteria</taxon>
        <taxon>Bacillati</taxon>
        <taxon>Actinomycetota</taxon>
        <taxon>Actinomycetes</taxon>
        <taxon>Kineosporiales</taxon>
        <taxon>Kineosporiaceae</taxon>
        <taxon>Quadrisphaera</taxon>
    </lineage>
</organism>
<sequence>MPTLSSLVRRLGVLDAADEEWLHLLVGDWQMLSDLSFADLLLWVPDREGGFVVVAHCRPSTGVTVHDEDVVGTHIAPGQREQVDRAFAEARICRDHDPEWLDGSPVREETVPVVRQGRVIAVMSRDTSLSVPRAPSRLERNYLQCADALARMVSEGTFPHQGAPTGTRRGAPRVGDGLVRLDVEGVVVYASPNARSDYRRLGFTGDLVGRSLAEVTASCLDSTHQVDETLPLVVTGRAPWRCDVESRQAALSLRAVPLLEEGVRTGALVLCRDVTELRRREQELLTKDATIREIHHRVKNNLQTVSALLRLQTRRIESDAGRAALEEAMRRVSTIALVHETLSAGFEEVVEFDDVMERGLQLIVSLAASHGAASVRRIGTFGQVGAEDATALALVLTELVTNAVEHGLRGGDGRVEVRAERDGTALVATVADDGAGLPEDFSPHAGGLGSQIVQALVQGELRGSIVWRNRPDGGAEAVVNAELHEPRGDRAAASAAV</sequence>
<dbReference type="Proteomes" id="UP000321234">
    <property type="component" value="Unassembled WGS sequence"/>
</dbReference>
<comment type="catalytic activity">
    <reaction evidence="1">
        <text>ATP + protein L-histidine = ADP + protein N-phospho-L-histidine.</text>
        <dbReference type="EC" id="2.7.13.3"/>
    </reaction>
</comment>
<keyword evidence="6" id="KW-0418">Kinase</keyword>
<dbReference type="Gene3D" id="3.30.450.20">
    <property type="entry name" value="PAS domain"/>
    <property type="match status" value="1"/>
</dbReference>
<dbReference type="SUPFAM" id="SSF55785">
    <property type="entry name" value="PYP-like sensor domain (PAS domain)"/>
    <property type="match status" value="1"/>
</dbReference>
<keyword evidence="5" id="KW-0547">Nucleotide-binding</keyword>
<dbReference type="RefSeq" id="WP_147924710.1">
    <property type="nucleotide sequence ID" value="NZ_VKAC01000001.1"/>
</dbReference>
<proteinExistence type="predicted"/>
<dbReference type="Pfam" id="PF12282">
    <property type="entry name" value="GAF_PdtaS"/>
    <property type="match status" value="1"/>
</dbReference>
<keyword evidence="4" id="KW-0808">Transferase</keyword>
<evidence type="ECO:0000256" key="3">
    <source>
        <dbReference type="ARBA" id="ARBA00022553"/>
    </source>
</evidence>
<evidence type="ECO:0000256" key="6">
    <source>
        <dbReference type="ARBA" id="ARBA00022777"/>
    </source>
</evidence>
<dbReference type="PROSITE" id="PS50109">
    <property type="entry name" value="HIS_KIN"/>
    <property type="match status" value="1"/>
</dbReference>
<dbReference type="Gene3D" id="3.30.565.10">
    <property type="entry name" value="Histidine kinase-like ATPase, C-terminal domain"/>
    <property type="match status" value="1"/>
</dbReference>
<gene>
    <name evidence="9" type="ORF">FMM08_02555</name>
</gene>
<dbReference type="SMART" id="SM00387">
    <property type="entry name" value="HATPase_c"/>
    <property type="match status" value="1"/>
</dbReference>
<dbReference type="InterPro" id="IPR003594">
    <property type="entry name" value="HATPase_dom"/>
</dbReference>
<dbReference type="InterPro" id="IPR022066">
    <property type="entry name" value="PdtaS_GAF"/>
</dbReference>
<evidence type="ECO:0000313" key="9">
    <source>
        <dbReference type="EMBL" id="TXR58099.1"/>
    </source>
</evidence>
<comment type="caution">
    <text evidence="9">The sequence shown here is derived from an EMBL/GenBank/DDBJ whole genome shotgun (WGS) entry which is preliminary data.</text>
</comment>
<dbReference type="Pfam" id="PF07568">
    <property type="entry name" value="HisKA_2"/>
    <property type="match status" value="1"/>
</dbReference>
<dbReference type="GO" id="GO:0005524">
    <property type="term" value="F:ATP binding"/>
    <property type="evidence" value="ECO:0007669"/>
    <property type="project" value="UniProtKB-KW"/>
</dbReference>
<dbReference type="PANTHER" id="PTHR41523">
    <property type="entry name" value="TWO-COMPONENT SYSTEM SENSOR PROTEIN"/>
    <property type="match status" value="1"/>
</dbReference>
<feature type="domain" description="Histidine kinase" evidence="8">
    <location>
        <begin position="293"/>
        <end position="485"/>
    </location>
</feature>
<dbReference type="InterPro" id="IPR036890">
    <property type="entry name" value="HATPase_C_sf"/>
</dbReference>
<dbReference type="InterPro" id="IPR035965">
    <property type="entry name" value="PAS-like_dom_sf"/>
</dbReference>
<dbReference type="EMBL" id="VKAC01000001">
    <property type="protein sequence ID" value="TXR58099.1"/>
    <property type="molecule type" value="Genomic_DNA"/>
</dbReference>